<evidence type="ECO:0008006" key="4">
    <source>
        <dbReference type="Google" id="ProtNLM"/>
    </source>
</evidence>
<organism evidence="2 3">
    <name type="scientific">Shewanella bicestrii</name>
    <dbReference type="NCBI Taxonomy" id="2018305"/>
    <lineage>
        <taxon>Bacteria</taxon>
        <taxon>Pseudomonadati</taxon>
        <taxon>Pseudomonadota</taxon>
        <taxon>Gammaproteobacteria</taxon>
        <taxon>Alteromonadales</taxon>
        <taxon>Shewanellaceae</taxon>
        <taxon>Shewanella</taxon>
    </lineage>
</organism>
<feature type="chain" id="PRO_5011700187" description="Lipoprotein" evidence="1">
    <location>
        <begin position="32"/>
        <end position="116"/>
    </location>
</feature>
<proteinExistence type="predicted"/>
<evidence type="ECO:0000313" key="3">
    <source>
        <dbReference type="Proteomes" id="UP000198367"/>
    </source>
</evidence>
<reference evidence="2 3" key="1">
    <citation type="submission" date="2017-07" db="EMBL/GenBank/DDBJ databases">
        <title>Phenotypical and genomic characterization of a clinical isolate of Shewanella bicestrii sp. nov. producing an extended-spectrum beta-lactamase and a new oxacillinase variant.</title>
        <authorList>
            <person name="Jousset A.B."/>
            <person name="Bonnin R.A."/>
            <person name="Girlich D."/>
            <person name="Dabos L."/>
            <person name="Potron A."/>
            <person name="Dortet L."/>
            <person name="Glaser P."/>
            <person name="Naas T."/>
        </authorList>
    </citation>
    <scope>NUCLEOTIDE SEQUENCE [LARGE SCALE GENOMIC DNA]</scope>
    <source>
        <strain evidence="2 3">JAB-1</strain>
    </source>
</reference>
<dbReference type="PROSITE" id="PS51257">
    <property type="entry name" value="PROKAR_LIPOPROTEIN"/>
    <property type="match status" value="1"/>
</dbReference>
<dbReference type="Proteomes" id="UP000198367">
    <property type="component" value="Chromosome"/>
</dbReference>
<keyword evidence="3" id="KW-1185">Reference proteome</keyword>
<evidence type="ECO:0000313" key="2">
    <source>
        <dbReference type="EMBL" id="ASK67645.1"/>
    </source>
</evidence>
<sequence length="116" mass="12645">MKYVASCFNRIGKMKLSLAILFVSLSLGLSGCTKTPEWTLFYYPAATSLPTTPLQTDDINGYYDTLEQCQRKAQGLQRLTGSGVSGFEASGAGVYQCGQQCELNDKSVLVCKQLVQ</sequence>
<accession>A0A220UHS3</accession>
<dbReference type="EMBL" id="CP022358">
    <property type="protein sequence ID" value="ASK67645.1"/>
    <property type="molecule type" value="Genomic_DNA"/>
</dbReference>
<dbReference type="AlphaFoldDB" id="A0A220UHS3"/>
<gene>
    <name evidence="2" type="ORF">CF168_01555</name>
</gene>
<name>A0A220UHS3_9GAMM</name>
<keyword evidence="1" id="KW-0732">Signal</keyword>
<dbReference type="KEGG" id="sbj:CF168_01555"/>
<feature type="signal peptide" evidence="1">
    <location>
        <begin position="1"/>
        <end position="31"/>
    </location>
</feature>
<evidence type="ECO:0000256" key="1">
    <source>
        <dbReference type="SAM" id="SignalP"/>
    </source>
</evidence>
<protein>
    <recommendedName>
        <fullName evidence="4">Lipoprotein</fullName>
    </recommendedName>
</protein>